<reference evidence="1 2" key="1">
    <citation type="submission" date="2018-08" db="EMBL/GenBank/DDBJ databases">
        <title>A genome reference for cultivated species of the human gut microbiota.</title>
        <authorList>
            <person name="Zou Y."/>
            <person name="Xue W."/>
            <person name="Luo G."/>
        </authorList>
    </citation>
    <scope>NUCLEOTIDE SEQUENCE [LARGE SCALE GENOMIC DNA]</scope>
    <source>
        <strain evidence="1 2">OF01-2LB</strain>
    </source>
</reference>
<proteinExistence type="predicted"/>
<sequence length="75" mass="8729">MKKIEIRDLEDEIATLEMSISLLMVVKDGIKGYLYNNEETIDAALYSVLNIQRDALDRLRSKYQELIMEVSNAKY</sequence>
<name>A0A3E2VTB0_CLOIN</name>
<protein>
    <submittedName>
        <fullName evidence="1">Uncharacterized protein</fullName>
    </submittedName>
</protein>
<gene>
    <name evidence="1" type="ORF">DXA38_14490</name>
</gene>
<dbReference type="Proteomes" id="UP000260025">
    <property type="component" value="Unassembled WGS sequence"/>
</dbReference>
<dbReference type="RefSeq" id="WP_117443779.1">
    <property type="nucleotide sequence ID" value="NZ_JAJFEN010000022.1"/>
</dbReference>
<evidence type="ECO:0000313" key="1">
    <source>
        <dbReference type="EMBL" id="RGC14181.1"/>
    </source>
</evidence>
<dbReference type="EMBL" id="QVEV01000023">
    <property type="protein sequence ID" value="RGC14181.1"/>
    <property type="molecule type" value="Genomic_DNA"/>
</dbReference>
<accession>A0A3E2VTB0</accession>
<organism evidence="1 2">
    <name type="scientific">Clostridium innocuum</name>
    <dbReference type="NCBI Taxonomy" id="1522"/>
    <lineage>
        <taxon>Bacteria</taxon>
        <taxon>Bacillati</taxon>
        <taxon>Bacillota</taxon>
        <taxon>Clostridia</taxon>
        <taxon>Eubacteriales</taxon>
        <taxon>Clostridiaceae</taxon>
        <taxon>Clostridium</taxon>
    </lineage>
</organism>
<evidence type="ECO:0000313" key="2">
    <source>
        <dbReference type="Proteomes" id="UP000260025"/>
    </source>
</evidence>
<comment type="caution">
    <text evidence="1">The sequence shown here is derived from an EMBL/GenBank/DDBJ whole genome shotgun (WGS) entry which is preliminary data.</text>
</comment>
<dbReference type="AlphaFoldDB" id="A0A3E2VTB0"/>